<organism evidence="1 2">
    <name type="scientific">Stutzerimonas stutzeri</name>
    <name type="common">Pseudomonas stutzeri</name>
    <dbReference type="NCBI Taxonomy" id="316"/>
    <lineage>
        <taxon>Bacteria</taxon>
        <taxon>Pseudomonadati</taxon>
        <taxon>Pseudomonadota</taxon>
        <taxon>Gammaproteobacteria</taxon>
        <taxon>Pseudomonadales</taxon>
        <taxon>Pseudomonadaceae</taxon>
        <taxon>Stutzerimonas</taxon>
    </lineage>
</organism>
<dbReference type="AlphaFoldDB" id="W8R2M6"/>
<sequence>MLSGRIVLRATADPVWRYHAKQRGADGLQKVLSFQPTDLYLALNKDTPAEAVNRLQQAPNEVISEGYARCSETPDLRDLIRDRKAP</sequence>
<dbReference type="KEGG" id="pstt:CH92_01120"/>
<dbReference type="RefSeq" id="WP_025239956.1">
    <property type="nucleotide sequence ID" value="NZ_CP007441.1"/>
</dbReference>
<dbReference type="Proteomes" id="UP000019522">
    <property type="component" value="Chromosome"/>
</dbReference>
<reference evidence="1 2" key="2">
    <citation type="submission" date="2014-03" db="EMBL/GenBank/DDBJ databases">
        <authorList>
            <person name="Baltrus D."/>
            <person name="Dougherty K."/>
        </authorList>
    </citation>
    <scope>NUCLEOTIDE SEQUENCE</scope>
    <source>
        <strain evidence="1 2">28a24</strain>
    </source>
</reference>
<proteinExistence type="predicted"/>
<evidence type="ECO:0000313" key="1">
    <source>
        <dbReference type="EMBL" id="AHL73768.1"/>
    </source>
</evidence>
<name>W8R2M6_STUST</name>
<dbReference type="PANTHER" id="PTHR38834:SF3">
    <property type="entry name" value="SOLUTE-BINDING PROTEIN FAMILY 3_N-TERMINAL DOMAIN-CONTAINING PROTEIN"/>
    <property type="match status" value="1"/>
</dbReference>
<dbReference type="PATRIC" id="fig|316.77.peg.228"/>
<reference evidence="2" key="1">
    <citation type="journal article" date="2014" name="Genome Announc.">
        <title>Complete Genome Sequence of the Highly Transformable Pseudomonas stutzeri Strain 28a24.</title>
        <authorList>
            <person name="Smith B.A."/>
            <person name="Dougherty K.M."/>
            <person name="Baltrus D.A."/>
        </authorList>
    </citation>
    <scope>NUCLEOTIDE SEQUENCE [LARGE SCALE GENOMIC DNA]</scope>
    <source>
        <strain evidence="2">28a24</strain>
    </source>
</reference>
<accession>W8R2M6</accession>
<dbReference type="EMBL" id="CP007441">
    <property type="protein sequence ID" value="AHL73768.1"/>
    <property type="molecule type" value="Genomic_DNA"/>
</dbReference>
<evidence type="ECO:0000313" key="2">
    <source>
        <dbReference type="Proteomes" id="UP000019522"/>
    </source>
</evidence>
<dbReference type="PANTHER" id="PTHR38834">
    <property type="entry name" value="PERIPLASMIC SUBSTRATE BINDING PROTEIN FAMILY 3"/>
    <property type="match status" value="1"/>
</dbReference>
<gene>
    <name evidence="1" type="ORF">CH92_01120</name>
</gene>
<protein>
    <submittedName>
        <fullName evidence="1">Amino acid ABC transporter substrate-binding protein</fullName>
    </submittedName>
</protein>